<reference evidence="2" key="1">
    <citation type="journal article" date="2013" name="Stand. Genomic Sci.">
        <title>Complete genome sequence of Coriobacterium glomerans type strain (PW2(T)) from the midgut of Pyrrhocoris apterus L. (red soldier bug).</title>
        <authorList>
            <person name="Stackebrandt E."/>
            <person name="Zeytun A."/>
            <person name="Lapidus A."/>
            <person name="Nolan M."/>
            <person name="Lucas S."/>
            <person name="Hammon N."/>
            <person name="Deshpande S."/>
            <person name="Cheng J.F."/>
            <person name="Tapia R."/>
            <person name="Goodwin L.A."/>
            <person name="Pitluck S."/>
            <person name="Liolios K."/>
            <person name="Pagani I."/>
            <person name="Ivanova N."/>
            <person name="Mavromatis K."/>
            <person name="Mikhailova N."/>
            <person name="Huntemann M."/>
            <person name="Pati A."/>
            <person name="Chen A."/>
            <person name="Palaniappan K."/>
            <person name="Chang Y.J."/>
            <person name="Land M."/>
            <person name="Hauser L."/>
            <person name="Rohde M."/>
            <person name="Pukall R."/>
            <person name="Goker M."/>
            <person name="Detter J.C."/>
            <person name="Woyke T."/>
            <person name="Bristow J."/>
            <person name="Eisen J.A."/>
            <person name="Markowitz V."/>
            <person name="Hugenholtz P."/>
            <person name="Kyrpides N.C."/>
            <person name="Klenk H.P."/>
        </authorList>
    </citation>
    <scope>NUCLEOTIDE SEQUENCE</scope>
    <source>
        <strain evidence="2">ATCC 49209 / DSM 20642 / JCM 10262 / PW2</strain>
    </source>
</reference>
<dbReference type="Gene3D" id="3.90.550.60">
    <property type="match status" value="1"/>
</dbReference>
<gene>
    <name evidence="1" type="ordered locus">Corgl_1113</name>
</gene>
<dbReference type="OrthoDB" id="3225550at2"/>
<dbReference type="STRING" id="700015.Corgl_1113"/>
<dbReference type="SUPFAM" id="SSF53448">
    <property type="entry name" value="Nucleotide-diphospho-sugar transferases"/>
    <property type="match status" value="1"/>
</dbReference>
<evidence type="ECO:0000313" key="2">
    <source>
        <dbReference type="Proteomes" id="UP000006851"/>
    </source>
</evidence>
<keyword evidence="1" id="KW-0808">Transferase</keyword>
<dbReference type="GO" id="GO:0016740">
    <property type="term" value="F:transferase activity"/>
    <property type="evidence" value="ECO:0007669"/>
    <property type="project" value="UniProtKB-KW"/>
</dbReference>
<accession>F2N837</accession>
<dbReference type="eggNOG" id="COG1216">
    <property type="taxonomic scope" value="Bacteria"/>
</dbReference>
<dbReference type="RefSeq" id="WP_013708963.1">
    <property type="nucleotide sequence ID" value="NC_015389.1"/>
</dbReference>
<keyword evidence="2" id="KW-1185">Reference proteome</keyword>
<dbReference type="AlphaFoldDB" id="F2N837"/>
<dbReference type="Proteomes" id="UP000006851">
    <property type="component" value="Chromosome"/>
</dbReference>
<dbReference type="EMBL" id="CP002628">
    <property type="protein sequence ID" value="AEB07220.1"/>
    <property type="molecule type" value="Genomic_DNA"/>
</dbReference>
<evidence type="ECO:0000313" key="1">
    <source>
        <dbReference type="EMBL" id="AEB07220.1"/>
    </source>
</evidence>
<dbReference type="HOGENOM" id="CLU_019973_1_0_11"/>
<dbReference type="InterPro" id="IPR029044">
    <property type="entry name" value="Nucleotide-diphossugar_trans"/>
</dbReference>
<protein>
    <submittedName>
        <fullName evidence="1">dTDP-rhamnosyl transferase RfbF</fullName>
    </submittedName>
</protein>
<dbReference type="KEGG" id="cgo:Corgl_1113"/>
<organism evidence="1 2">
    <name type="scientific">Coriobacterium glomerans (strain ATCC 49209 / DSM 20642 / JCM 10262 / PW2)</name>
    <dbReference type="NCBI Taxonomy" id="700015"/>
    <lineage>
        <taxon>Bacteria</taxon>
        <taxon>Bacillati</taxon>
        <taxon>Actinomycetota</taxon>
        <taxon>Coriobacteriia</taxon>
        <taxon>Coriobacteriales</taxon>
        <taxon>Coriobacteriaceae</taxon>
        <taxon>Coriobacterium</taxon>
    </lineage>
</organism>
<sequence>MTKMRFANIVFKPNARAMSFPSLYYRTEKLAVYDSEHEALFLQEEGTYDFTTYFNALSVRKLLEYTRATGFTLHAEVRGAPCRVVQTKACAFLEESLTVDSVARDLAGTEAAADAAWEPIDLELKVDDDAVLVAFRIETRGAVELRRSWYELEIEGDLDPVELSLVTTTFKKESYIIPNIELIRREILGCEDDIARHVRMNVIDNGRTLDAEALSGDGVTVFANPNVGGSGGFARGMIESLRQQPIAATHVLLMDDDVSVSSESIRRTYNLLRILNAEYREAFISGAMLDFMQGEEQWEDVGFMTAEGTFSTAKGPLNLSKLPEVVLNERMRFTDLQREQMYAAWWYCCIPAAVIRREGLPLPLFVRCDDAEYGIRCKPRFITMNSLCIWHMAFDARYNAAVERYQTTRNTMISHAVTGMAPRSDFLRELRRNLSIELRKFNYTDASVLLDGFEDFLKGPDFIAAPVAERCFIEANRNVEKFFDLAKLQADVDSDGGPDLSGITERDLDVPNRHSKLITLIDLVTWNFQRAPFARRGEGYGIISALGWNNDLEKFHGKRALVVIDWHRQRGTIRRKDRKRYRAIMRRYRRDLRFYRAHGEQLRRSYAAAREMLTSQAFWERYLREAAE</sequence>
<proteinExistence type="predicted"/>
<name>F2N837_CORGP</name>